<reference evidence="3" key="1">
    <citation type="submission" date="2014-05" db="EMBL/GenBank/DDBJ databases">
        <title>The genome and life-stage specific transcriptomes of Globodera pallida elucidate key aspects of plant parasitism by a cyst nematode.</title>
        <authorList>
            <person name="Cotton J.A."/>
            <person name="Lilley C.J."/>
            <person name="Jones L.M."/>
            <person name="Kikuchi T."/>
            <person name="Reid A.J."/>
            <person name="Thorpe P."/>
            <person name="Tsai I.J."/>
            <person name="Beasley H."/>
            <person name="Blok V."/>
            <person name="Cock P.J.A."/>
            <person name="Van den Akker S.E."/>
            <person name="Holroyd N."/>
            <person name="Hunt M."/>
            <person name="Mantelin S."/>
            <person name="Naghra H."/>
            <person name="Pain A."/>
            <person name="Palomares-Rius J.E."/>
            <person name="Zarowiecki M."/>
            <person name="Berriman M."/>
            <person name="Jones J.T."/>
            <person name="Urwin P.E."/>
        </authorList>
    </citation>
    <scope>NUCLEOTIDE SEQUENCE [LARGE SCALE GENOMIC DNA]</scope>
    <source>
        <strain evidence="3">Lindley</strain>
    </source>
</reference>
<dbReference type="AlphaFoldDB" id="A0A183BPF0"/>
<dbReference type="GO" id="GO:0004176">
    <property type="term" value="F:ATP-dependent peptidase activity"/>
    <property type="evidence" value="ECO:0007669"/>
    <property type="project" value="InterPro"/>
</dbReference>
<dbReference type="GO" id="GO:0006508">
    <property type="term" value="P:proteolysis"/>
    <property type="evidence" value="ECO:0007669"/>
    <property type="project" value="InterPro"/>
</dbReference>
<keyword evidence="3" id="KW-1185">Reference proteome</keyword>
<dbReference type="InterPro" id="IPR037219">
    <property type="entry name" value="Peptidase_M41-like"/>
</dbReference>
<dbReference type="WBParaSite" id="GPLIN_000248600">
    <property type="protein sequence ID" value="GPLIN_000248600"/>
    <property type="gene ID" value="GPLIN_000248600"/>
</dbReference>
<reference evidence="4" key="2">
    <citation type="submission" date="2016-06" db="UniProtKB">
        <authorList>
            <consortium name="WormBaseParasite"/>
        </authorList>
    </citation>
    <scope>IDENTIFICATION</scope>
</reference>
<accession>A0A183BPF0</accession>
<feature type="region of interest" description="Disordered" evidence="1">
    <location>
        <begin position="142"/>
        <end position="169"/>
    </location>
</feature>
<dbReference type="InterPro" id="IPR000642">
    <property type="entry name" value="Peptidase_M41"/>
</dbReference>
<evidence type="ECO:0000259" key="2">
    <source>
        <dbReference type="Pfam" id="PF01434"/>
    </source>
</evidence>
<dbReference type="Proteomes" id="UP000050741">
    <property type="component" value="Unassembled WGS sequence"/>
</dbReference>
<name>A0A183BPF0_GLOPA</name>
<dbReference type="GO" id="GO:0004222">
    <property type="term" value="F:metalloendopeptidase activity"/>
    <property type="evidence" value="ECO:0007669"/>
    <property type="project" value="InterPro"/>
</dbReference>
<evidence type="ECO:0000313" key="4">
    <source>
        <dbReference type="WBParaSite" id="GPLIN_000248600"/>
    </source>
</evidence>
<dbReference type="Gene3D" id="1.20.58.760">
    <property type="entry name" value="Peptidase M41"/>
    <property type="match status" value="1"/>
</dbReference>
<proteinExistence type="predicted"/>
<protein>
    <submittedName>
        <fullName evidence="4">Peptidase_M41 domain-containing protein</fullName>
    </submittedName>
</protein>
<organism evidence="3 4">
    <name type="scientific">Globodera pallida</name>
    <name type="common">Potato cyst nematode worm</name>
    <name type="synonym">Heterodera pallida</name>
    <dbReference type="NCBI Taxonomy" id="36090"/>
    <lineage>
        <taxon>Eukaryota</taxon>
        <taxon>Metazoa</taxon>
        <taxon>Ecdysozoa</taxon>
        <taxon>Nematoda</taxon>
        <taxon>Chromadorea</taxon>
        <taxon>Rhabditida</taxon>
        <taxon>Tylenchina</taxon>
        <taxon>Tylenchomorpha</taxon>
        <taxon>Tylenchoidea</taxon>
        <taxon>Heteroderidae</taxon>
        <taxon>Heteroderinae</taxon>
        <taxon>Globodera</taxon>
    </lineage>
</organism>
<dbReference type="SUPFAM" id="SSF140990">
    <property type="entry name" value="FtsH protease domain-like"/>
    <property type="match status" value="1"/>
</dbReference>
<feature type="domain" description="Peptidase M41" evidence="2">
    <location>
        <begin position="34"/>
        <end position="109"/>
    </location>
</feature>
<dbReference type="Pfam" id="PF01434">
    <property type="entry name" value="Peptidase_M41"/>
    <property type="match status" value="1"/>
</dbReference>
<evidence type="ECO:0000256" key="1">
    <source>
        <dbReference type="SAM" id="MobiDB-lite"/>
    </source>
</evidence>
<dbReference type="GO" id="GO:0005524">
    <property type="term" value="F:ATP binding"/>
    <property type="evidence" value="ECO:0007669"/>
    <property type="project" value="InterPro"/>
</dbReference>
<evidence type="ECO:0000313" key="3">
    <source>
        <dbReference type="Proteomes" id="UP000050741"/>
    </source>
</evidence>
<sequence>MPDQKTAMKRHQRQRRQFMAGMEAARGGVYNTARVAIHELGHSAILWFHEAAGAFEEVTVVPTAQYDGLTTSTWKVQKTRAEMRASIATDLGGRCAEEYFFGESIGHVSDESEWKKMAMKVGVELLQQGGGEFGLLQVGGDPELQPVPEPPKSVTVVGDNPREEGPNCCRKGWRMVDAKAGPSEPKK</sequence>